<dbReference type="FunFam" id="3.40.50.300:FF:000032">
    <property type="entry name" value="Export ABC transporter ATP-binding protein"/>
    <property type="match status" value="1"/>
</dbReference>
<dbReference type="PROSITE" id="PS00211">
    <property type="entry name" value="ABC_TRANSPORTER_1"/>
    <property type="match status" value="1"/>
</dbReference>
<dbReference type="EMBL" id="CP002083">
    <property type="protein sequence ID" value="ADJ23723.1"/>
    <property type="molecule type" value="Genomic_DNA"/>
</dbReference>
<dbReference type="GO" id="GO:0005524">
    <property type="term" value="F:ATP binding"/>
    <property type="evidence" value="ECO:0007669"/>
    <property type="project" value="UniProtKB-KW"/>
</dbReference>
<evidence type="ECO:0000256" key="2">
    <source>
        <dbReference type="ARBA" id="ARBA00022519"/>
    </source>
</evidence>
<evidence type="ECO:0000256" key="6">
    <source>
        <dbReference type="ARBA" id="ARBA00038388"/>
    </source>
</evidence>
<evidence type="ECO:0000256" key="4">
    <source>
        <dbReference type="ARBA" id="ARBA00022840"/>
    </source>
</evidence>
<gene>
    <name evidence="8" type="ordered locus">Hden_1922</name>
</gene>
<organism evidence="8 9">
    <name type="scientific">Hyphomicrobium denitrificans (strain ATCC 51888 / DSM 1869 / NCIMB 11706 / TK 0415)</name>
    <dbReference type="NCBI Taxonomy" id="582899"/>
    <lineage>
        <taxon>Bacteria</taxon>
        <taxon>Pseudomonadati</taxon>
        <taxon>Pseudomonadota</taxon>
        <taxon>Alphaproteobacteria</taxon>
        <taxon>Hyphomicrobiales</taxon>
        <taxon>Hyphomicrobiaceae</taxon>
        <taxon>Hyphomicrobium</taxon>
    </lineage>
</organism>
<proteinExistence type="inferred from homology"/>
<protein>
    <submittedName>
        <fullName evidence="8">ABC transporter related protein</fullName>
    </submittedName>
</protein>
<evidence type="ECO:0000259" key="7">
    <source>
        <dbReference type="PROSITE" id="PS50893"/>
    </source>
</evidence>
<dbReference type="InterPro" id="IPR027417">
    <property type="entry name" value="P-loop_NTPase"/>
</dbReference>
<dbReference type="CDD" id="cd03255">
    <property type="entry name" value="ABC_MJ0796_LolCDE_FtsE"/>
    <property type="match status" value="1"/>
</dbReference>
<keyword evidence="2" id="KW-0472">Membrane</keyword>
<dbReference type="KEGG" id="hdn:Hden_1922"/>
<dbReference type="STRING" id="582899.Hden_1922"/>
<dbReference type="SMART" id="SM00382">
    <property type="entry name" value="AAA"/>
    <property type="match status" value="1"/>
</dbReference>
<keyword evidence="2" id="KW-1003">Cell membrane</keyword>
<dbReference type="GO" id="GO:0005886">
    <property type="term" value="C:plasma membrane"/>
    <property type="evidence" value="ECO:0007669"/>
    <property type="project" value="TreeGrafter"/>
</dbReference>
<dbReference type="PANTHER" id="PTHR24220">
    <property type="entry name" value="IMPORT ATP-BINDING PROTEIN"/>
    <property type="match status" value="1"/>
</dbReference>
<dbReference type="Gene3D" id="3.40.50.300">
    <property type="entry name" value="P-loop containing nucleotide triphosphate hydrolases"/>
    <property type="match status" value="1"/>
</dbReference>
<keyword evidence="2" id="KW-0997">Cell inner membrane</keyword>
<evidence type="ECO:0000313" key="8">
    <source>
        <dbReference type="EMBL" id="ADJ23723.1"/>
    </source>
</evidence>
<dbReference type="GO" id="GO:0089705">
    <property type="term" value="P:protein localization to outer membrane"/>
    <property type="evidence" value="ECO:0007669"/>
    <property type="project" value="TreeGrafter"/>
</dbReference>
<accession>D8JZC1</accession>
<sequence length="241" mass="26128">METSPAGTTFSPILQLEGVTRSFRQGEREIVVLKGVDAVLWPGQAVALVGPSGAGKSTLLHITGLLESPTSGRVFLNGRDCATLSEGERTRLRRKEIGFVYQFHQLLPEFSALENVVLPQLILGRARKAAEARALALLSGLGLGERANHRPAELSGGEQQRAAICRGLANSPKLLLADEPTGNLDPHTSEYVFRELIDLIRHQGVAALIATHNLELARRMDRVLQMHEGRLVELAPASVGR</sequence>
<dbReference type="InterPro" id="IPR003439">
    <property type="entry name" value="ABC_transporter-like_ATP-bd"/>
</dbReference>
<evidence type="ECO:0000256" key="1">
    <source>
        <dbReference type="ARBA" id="ARBA00022448"/>
    </source>
</evidence>
<comment type="similarity">
    <text evidence="6">Belongs to the ABC transporter superfamily. Macrolide exporter (TC 3.A.1.122) family.</text>
</comment>
<dbReference type="OrthoDB" id="9802264at2"/>
<keyword evidence="9" id="KW-1185">Reference proteome</keyword>
<dbReference type="eggNOG" id="COG1136">
    <property type="taxonomic scope" value="Bacteria"/>
</dbReference>
<keyword evidence="5" id="KW-1278">Translocase</keyword>
<dbReference type="SUPFAM" id="SSF52540">
    <property type="entry name" value="P-loop containing nucleoside triphosphate hydrolases"/>
    <property type="match status" value="1"/>
</dbReference>
<dbReference type="GO" id="GO:0022857">
    <property type="term" value="F:transmembrane transporter activity"/>
    <property type="evidence" value="ECO:0007669"/>
    <property type="project" value="UniProtKB-ARBA"/>
</dbReference>
<dbReference type="InterPro" id="IPR003593">
    <property type="entry name" value="AAA+_ATPase"/>
</dbReference>
<evidence type="ECO:0000256" key="3">
    <source>
        <dbReference type="ARBA" id="ARBA00022741"/>
    </source>
</evidence>
<evidence type="ECO:0000256" key="5">
    <source>
        <dbReference type="ARBA" id="ARBA00022967"/>
    </source>
</evidence>
<keyword evidence="3" id="KW-0547">Nucleotide-binding</keyword>
<dbReference type="GO" id="GO:0016887">
    <property type="term" value="F:ATP hydrolysis activity"/>
    <property type="evidence" value="ECO:0007669"/>
    <property type="project" value="InterPro"/>
</dbReference>
<feature type="domain" description="ABC transporter" evidence="7">
    <location>
        <begin position="14"/>
        <end position="241"/>
    </location>
</feature>
<keyword evidence="4" id="KW-0067">ATP-binding</keyword>
<dbReference type="GO" id="GO:0098796">
    <property type="term" value="C:membrane protein complex"/>
    <property type="evidence" value="ECO:0007669"/>
    <property type="project" value="UniProtKB-ARBA"/>
</dbReference>
<dbReference type="Pfam" id="PF00005">
    <property type="entry name" value="ABC_tran"/>
    <property type="match status" value="1"/>
</dbReference>
<name>D8JZC1_HYPDA</name>
<dbReference type="AlphaFoldDB" id="D8JZC1"/>
<evidence type="ECO:0000313" key="9">
    <source>
        <dbReference type="Proteomes" id="UP000002033"/>
    </source>
</evidence>
<dbReference type="HOGENOM" id="CLU_000604_1_22_5"/>
<keyword evidence="1" id="KW-0813">Transport</keyword>
<dbReference type="InterPro" id="IPR017911">
    <property type="entry name" value="MacB-like_ATP-bd"/>
</dbReference>
<dbReference type="InterPro" id="IPR017871">
    <property type="entry name" value="ABC_transporter-like_CS"/>
</dbReference>
<dbReference type="RefSeq" id="WP_013215882.1">
    <property type="nucleotide sequence ID" value="NC_014313.1"/>
</dbReference>
<dbReference type="Proteomes" id="UP000002033">
    <property type="component" value="Chromosome"/>
</dbReference>
<dbReference type="InterPro" id="IPR015854">
    <property type="entry name" value="ABC_transpr_LolD-like"/>
</dbReference>
<dbReference type="PANTHER" id="PTHR24220:SF689">
    <property type="entry name" value="LIPOPROTEIN-RELEASING SYSTEM ATP-BINDING PROTEIN LOLD"/>
    <property type="match status" value="1"/>
</dbReference>
<dbReference type="GO" id="GO:0044874">
    <property type="term" value="P:lipoprotein localization to outer membrane"/>
    <property type="evidence" value="ECO:0007669"/>
    <property type="project" value="TreeGrafter"/>
</dbReference>
<dbReference type="PROSITE" id="PS50893">
    <property type="entry name" value="ABC_TRANSPORTER_2"/>
    <property type="match status" value="1"/>
</dbReference>
<reference evidence="9" key="1">
    <citation type="journal article" date="2011" name="J. Bacteriol.">
        <title>Genome sequences of eight morphologically diverse alphaproteobacteria.</title>
        <authorList>
            <consortium name="US DOE Joint Genome Institute"/>
            <person name="Brown P.J."/>
            <person name="Kysela D.T."/>
            <person name="Buechlein A."/>
            <person name="Hemmerich C."/>
            <person name="Brun Y.V."/>
        </authorList>
    </citation>
    <scope>NUCLEOTIDE SEQUENCE [LARGE SCALE GENOMIC DNA]</scope>
    <source>
        <strain evidence="9">ATCC 51888 / DSM 1869 / NCIB 11706 / TK 0415</strain>
    </source>
</reference>